<gene>
    <name evidence="3" type="ORF">H7I41_18215</name>
</gene>
<accession>A0A9X2YSG7</accession>
<dbReference type="Proteomes" id="UP001140293">
    <property type="component" value="Unassembled WGS sequence"/>
</dbReference>
<keyword evidence="1" id="KW-0808">Transferase</keyword>
<evidence type="ECO:0000256" key="1">
    <source>
        <dbReference type="ARBA" id="ARBA00022679"/>
    </source>
</evidence>
<dbReference type="AlphaFoldDB" id="A0A9X2YSG7"/>
<protein>
    <submittedName>
        <fullName evidence="3">Glycosyltransferase</fullName>
    </submittedName>
</protein>
<reference evidence="3" key="2">
    <citation type="journal article" date="2022" name="BMC Genomics">
        <title>Comparative genome analysis of mycobacteria focusing on tRNA and non-coding RNA.</title>
        <authorList>
            <person name="Behra P.R.K."/>
            <person name="Pettersson B.M.F."/>
            <person name="Ramesh M."/>
            <person name="Das S."/>
            <person name="Dasgupta S."/>
            <person name="Kirsebom L.A."/>
        </authorList>
    </citation>
    <scope>NUCLEOTIDE SEQUENCE</scope>
    <source>
        <strain evidence="3">DSM 44615</strain>
    </source>
</reference>
<dbReference type="SUPFAM" id="SSF53756">
    <property type="entry name" value="UDP-Glycosyltransferase/glycogen phosphorylase"/>
    <property type="match status" value="1"/>
</dbReference>
<keyword evidence="4" id="KW-1185">Reference proteome</keyword>
<dbReference type="Pfam" id="PF00534">
    <property type="entry name" value="Glycos_transf_1"/>
    <property type="match status" value="1"/>
</dbReference>
<dbReference type="InterPro" id="IPR001296">
    <property type="entry name" value="Glyco_trans_1"/>
</dbReference>
<proteinExistence type="predicted"/>
<comment type="caution">
    <text evidence="3">The sequence shown here is derived from an EMBL/GenBank/DDBJ whole genome shotgun (WGS) entry which is preliminary data.</text>
</comment>
<dbReference type="Gene3D" id="3.40.50.2000">
    <property type="entry name" value="Glycogen Phosphorylase B"/>
    <property type="match status" value="1"/>
</dbReference>
<feature type="domain" description="Glycosyl transferase family 1" evidence="2">
    <location>
        <begin position="196"/>
        <end position="349"/>
    </location>
</feature>
<name>A0A9X2YSG7_9MYCO</name>
<evidence type="ECO:0000313" key="3">
    <source>
        <dbReference type="EMBL" id="MCV7171852.1"/>
    </source>
</evidence>
<evidence type="ECO:0000259" key="2">
    <source>
        <dbReference type="Pfam" id="PF00534"/>
    </source>
</evidence>
<dbReference type="GO" id="GO:0016757">
    <property type="term" value="F:glycosyltransferase activity"/>
    <property type="evidence" value="ECO:0007669"/>
    <property type="project" value="InterPro"/>
</dbReference>
<evidence type="ECO:0000313" key="4">
    <source>
        <dbReference type="Proteomes" id="UP001140293"/>
    </source>
</evidence>
<sequence length="378" mass="42164">MTSDTIRSVTGDRVRAHTPVRRRRDLVVTQLAMPSYRQEFVRALELSGEDILLLVGDAQFGDGVVTDVASPIVTRTGRNRYLAGRRAVWQHGCLLRGFLARNLVIEINPRNLTSWLLLIGRLLTLRGTAAWGHAHSRRGPRPEHNRIRRVMESLCSELITYTETEAAELQALFPRKNVMPARNSLYSIEQMSQFEVGELADRPDLVMIGRLVPDKKPLLGLEAFERARAALPADTVLHIVGSGPMECAIADRVAQSGLDAQVRCYGWVSDLDQLAPIFQRCRGLLAPGYIGLNATQALYFGVPVLYPRDDPHAPEIEALDASNSIVFETDDVAGCCEAIRSLYREPWSFDCAQMARLARSKYSADRMVEPFLALARRG</sequence>
<dbReference type="EMBL" id="JACKSJ010000148">
    <property type="protein sequence ID" value="MCV7171852.1"/>
    <property type="molecule type" value="Genomic_DNA"/>
</dbReference>
<dbReference type="RefSeq" id="WP_264014027.1">
    <property type="nucleotide sequence ID" value="NZ_JACKSJ010000148.1"/>
</dbReference>
<dbReference type="PANTHER" id="PTHR12526">
    <property type="entry name" value="GLYCOSYLTRANSFERASE"/>
    <property type="match status" value="1"/>
</dbReference>
<organism evidence="3 4">
    <name type="scientific">[Mycobacterium] manitobense</name>
    <dbReference type="NCBI Taxonomy" id="190147"/>
    <lineage>
        <taxon>Bacteria</taxon>
        <taxon>Bacillati</taxon>
        <taxon>Actinomycetota</taxon>
        <taxon>Actinomycetes</taxon>
        <taxon>Mycobacteriales</taxon>
        <taxon>Mycobacteriaceae</taxon>
        <taxon>Mycolicibacterium</taxon>
    </lineage>
</organism>
<reference evidence="3" key="1">
    <citation type="submission" date="2020-07" db="EMBL/GenBank/DDBJ databases">
        <authorList>
            <person name="Pettersson B.M.F."/>
            <person name="Behra P.R.K."/>
            <person name="Ramesh M."/>
            <person name="Das S."/>
            <person name="Dasgupta S."/>
            <person name="Kirsebom L.A."/>
        </authorList>
    </citation>
    <scope>NUCLEOTIDE SEQUENCE</scope>
    <source>
        <strain evidence="3">DSM 44615</strain>
    </source>
</reference>